<dbReference type="Pfam" id="PF13841">
    <property type="entry name" value="Defensin_beta_2"/>
    <property type="match status" value="1"/>
</dbReference>
<feature type="domain" description="Beta-defensin" evidence="10">
    <location>
        <begin position="34"/>
        <end position="62"/>
    </location>
</feature>
<feature type="chain" id="PRO_5035967875" description="Beta-defensin" evidence="9">
    <location>
        <begin position="20"/>
        <end position="83"/>
    </location>
</feature>
<evidence type="ECO:0000256" key="4">
    <source>
        <dbReference type="ARBA" id="ARBA00022529"/>
    </source>
</evidence>
<comment type="similarity">
    <text evidence="2 9">Belongs to the beta-defensin family.</text>
</comment>
<evidence type="ECO:0000256" key="8">
    <source>
        <dbReference type="ARBA" id="ARBA00023157"/>
    </source>
</evidence>
<dbReference type="Proteomes" id="UP000694414">
    <property type="component" value="Unplaced"/>
</dbReference>
<feature type="signal peptide" evidence="9">
    <location>
        <begin position="1"/>
        <end position="19"/>
    </location>
</feature>
<evidence type="ECO:0000256" key="2">
    <source>
        <dbReference type="ARBA" id="ARBA00007371"/>
    </source>
</evidence>
<comment type="subcellular location">
    <subcellularLocation>
        <location evidence="1 9">Secreted</location>
    </subcellularLocation>
</comment>
<evidence type="ECO:0000256" key="7">
    <source>
        <dbReference type="ARBA" id="ARBA00023022"/>
    </source>
</evidence>
<keyword evidence="7 9" id="KW-0044">Antibiotic</keyword>
<sequence length="83" mass="9673">MKILCIFLIFVFTVSYGLSVPQKRSKSAAERKRECRLVRGACKAECNTWEYVFTYCDLEPCCVVREYNKPVAKRISTKLRQLS</sequence>
<evidence type="ECO:0000256" key="1">
    <source>
        <dbReference type="ARBA" id="ARBA00004613"/>
    </source>
</evidence>
<evidence type="ECO:0000256" key="3">
    <source>
        <dbReference type="ARBA" id="ARBA00022525"/>
    </source>
</evidence>
<dbReference type="AlphaFoldDB" id="A0A8C8ZUX2"/>
<evidence type="ECO:0000313" key="12">
    <source>
        <dbReference type="Proteomes" id="UP000694414"/>
    </source>
</evidence>
<dbReference type="GO" id="GO:0045087">
    <property type="term" value="P:innate immune response"/>
    <property type="evidence" value="ECO:0007669"/>
    <property type="project" value="InterPro"/>
</dbReference>
<reference evidence="11" key="1">
    <citation type="submission" date="2025-08" db="UniProtKB">
        <authorList>
            <consortium name="Ensembl"/>
        </authorList>
    </citation>
    <scope>IDENTIFICATION</scope>
</reference>
<dbReference type="Ensembl" id="ENSPSMT00000026112.1">
    <property type="protein sequence ID" value="ENSPSMP00000022496.1"/>
    <property type="gene ID" value="ENSPSMG00000015905.1"/>
</dbReference>
<reference evidence="11" key="2">
    <citation type="submission" date="2025-09" db="UniProtKB">
        <authorList>
            <consortium name="Ensembl"/>
        </authorList>
    </citation>
    <scope>IDENTIFICATION</scope>
</reference>
<keyword evidence="8" id="KW-1015">Disulfide bond</keyword>
<dbReference type="InterPro" id="IPR025933">
    <property type="entry name" value="Beta_defensin_dom"/>
</dbReference>
<keyword evidence="4 9" id="KW-0929">Antimicrobial</keyword>
<evidence type="ECO:0000313" key="11">
    <source>
        <dbReference type="Ensembl" id="ENSPSMP00000022496.1"/>
    </source>
</evidence>
<dbReference type="GeneTree" id="ENSGT00400000023306"/>
<evidence type="ECO:0000256" key="6">
    <source>
        <dbReference type="ARBA" id="ARBA00022940"/>
    </source>
</evidence>
<dbReference type="PANTHER" id="PTHR39411:SF1">
    <property type="entry name" value="BETA-DEFENSIN 113"/>
    <property type="match status" value="1"/>
</dbReference>
<keyword evidence="3 9" id="KW-0964">Secreted</keyword>
<dbReference type="GO" id="GO:0005576">
    <property type="term" value="C:extracellular region"/>
    <property type="evidence" value="ECO:0007669"/>
    <property type="project" value="UniProtKB-SubCell"/>
</dbReference>
<keyword evidence="12" id="KW-1185">Reference proteome</keyword>
<dbReference type="PANTHER" id="PTHR39411">
    <property type="entry name" value="BETA-DEFENSIN 113"/>
    <property type="match status" value="1"/>
</dbReference>
<proteinExistence type="inferred from homology"/>
<keyword evidence="5 9" id="KW-0732">Signal</keyword>
<accession>A0A8C8ZUX2</accession>
<name>A0A8C8ZUX2_PROSS</name>
<gene>
    <name evidence="11" type="primary">DEFB113</name>
</gene>
<evidence type="ECO:0000256" key="5">
    <source>
        <dbReference type="ARBA" id="ARBA00022729"/>
    </source>
</evidence>
<organism evidence="11 12">
    <name type="scientific">Prolemur simus</name>
    <name type="common">Greater bamboo lemur</name>
    <name type="synonym">Hapalemur simus</name>
    <dbReference type="NCBI Taxonomy" id="1328070"/>
    <lineage>
        <taxon>Eukaryota</taxon>
        <taxon>Metazoa</taxon>
        <taxon>Chordata</taxon>
        <taxon>Craniata</taxon>
        <taxon>Vertebrata</taxon>
        <taxon>Euteleostomi</taxon>
        <taxon>Mammalia</taxon>
        <taxon>Eutheria</taxon>
        <taxon>Euarchontoglires</taxon>
        <taxon>Primates</taxon>
        <taxon>Strepsirrhini</taxon>
        <taxon>Lemuriformes</taxon>
        <taxon>Lemuridae</taxon>
        <taxon>Prolemur</taxon>
    </lineage>
</organism>
<keyword evidence="6 9" id="KW-0211">Defensin</keyword>
<protein>
    <recommendedName>
        <fullName evidence="9">Beta-defensin</fullName>
    </recommendedName>
</protein>
<evidence type="ECO:0000259" key="10">
    <source>
        <dbReference type="Pfam" id="PF13841"/>
    </source>
</evidence>
<dbReference type="GO" id="GO:0042742">
    <property type="term" value="P:defense response to bacterium"/>
    <property type="evidence" value="ECO:0007669"/>
    <property type="project" value="UniProtKB-UniRule"/>
</dbReference>
<comment type="function">
    <text evidence="9">Has antibacterial activity.</text>
</comment>
<evidence type="ECO:0000256" key="9">
    <source>
        <dbReference type="RuleBase" id="RU231113"/>
    </source>
</evidence>